<organism evidence="2 3">
    <name type="scientific">Artemisia annua</name>
    <name type="common">Sweet wormwood</name>
    <dbReference type="NCBI Taxonomy" id="35608"/>
    <lineage>
        <taxon>Eukaryota</taxon>
        <taxon>Viridiplantae</taxon>
        <taxon>Streptophyta</taxon>
        <taxon>Embryophyta</taxon>
        <taxon>Tracheophyta</taxon>
        <taxon>Spermatophyta</taxon>
        <taxon>Magnoliopsida</taxon>
        <taxon>eudicotyledons</taxon>
        <taxon>Gunneridae</taxon>
        <taxon>Pentapetalae</taxon>
        <taxon>asterids</taxon>
        <taxon>campanulids</taxon>
        <taxon>Asterales</taxon>
        <taxon>Asteraceae</taxon>
        <taxon>Asteroideae</taxon>
        <taxon>Anthemideae</taxon>
        <taxon>Artemisiinae</taxon>
        <taxon>Artemisia</taxon>
    </lineage>
</organism>
<dbReference type="OrthoDB" id="1600564at2759"/>
<dbReference type="GO" id="GO:0016787">
    <property type="term" value="F:hydrolase activity"/>
    <property type="evidence" value="ECO:0007669"/>
    <property type="project" value="UniProtKB-KW"/>
</dbReference>
<name>A0A2U1K8G2_ARTAN</name>
<sequence>MAATGKTDATIFIFGDSTVDVGTNNHLPRCTTKADHRYHGIDFCYSKSTGRFSNGQNAADQIGI</sequence>
<gene>
    <name evidence="2" type="ORF">CTI12_AA632100</name>
</gene>
<evidence type="ECO:0000256" key="1">
    <source>
        <dbReference type="ARBA" id="ARBA00022801"/>
    </source>
</evidence>
<reference evidence="2 3" key="1">
    <citation type="journal article" date="2018" name="Mol. Plant">
        <title>The genome of Artemisia annua provides insight into the evolution of Asteraceae family and artemisinin biosynthesis.</title>
        <authorList>
            <person name="Shen Q."/>
            <person name="Zhang L."/>
            <person name="Liao Z."/>
            <person name="Wang S."/>
            <person name="Yan T."/>
            <person name="Shi P."/>
            <person name="Liu M."/>
            <person name="Fu X."/>
            <person name="Pan Q."/>
            <person name="Wang Y."/>
            <person name="Lv Z."/>
            <person name="Lu X."/>
            <person name="Zhang F."/>
            <person name="Jiang W."/>
            <person name="Ma Y."/>
            <person name="Chen M."/>
            <person name="Hao X."/>
            <person name="Li L."/>
            <person name="Tang Y."/>
            <person name="Lv G."/>
            <person name="Zhou Y."/>
            <person name="Sun X."/>
            <person name="Brodelius P.E."/>
            <person name="Rose J.K.C."/>
            <person name="Tang K."/>
        </authorList>
    </citation>
    <scope>NUCLEOTIDE SEQUENCE [LARGE SCALE GENOMIC DNA]</scope>
    <source>
        <strain evidence="3">cv. Huhao1</strain>
        <tissue evidence="2">Leaf</tissue>
    </source>
</reference>
<evidence type="ECO:0000313" key="2">
    <source>
        <dbReference type="EMBL" id="PWA13616.1"/>
    </source>
</evidence>
<dbReference type="InterPro" id="IPR036514">
    <property type="entry name" value="SGNH_hydro_sf"/>
</dbReference>
<evidence type="ECO:0000313" key="3">
    <source>
        <dbReference type="Proteomes" id="UP000245207"/>
    </source>
</evidence>
<keyword evidence="1" id="KW-0378">Hydrolase</keyword>
<dbReference type="InterPro" id="IPR051058">
    <property type="entry name" value="GDSL_Est/Lipase"/>
</dbReference>
<dbReference type="STRING" id="35608.A0A2U1K8G2"/>
<accession>A0A2U1K8G2</accession>
<comment type="caution">
    <text evidence="2">The sequence shown here is derived from an EMBL/GenBank/DDBJ whole genome shotgun (WGS) entry which is preliminary data.</text>
</comment>
<dbReference type="Gene3D" id="3.40.50.1110">
    <property type="entry name" value="SGNH hydrolase"/>
    <property type="match status" value="1"/>
</dbReference>
<protein>
    <submittedName>
        <fullName evidence="2">Lipase, GDSL</fullName>
    </submittedName>
</protein>
<dbReference type="AlphaFoldDB" id="A0A2U1K8G2"/>
<dbReference type="PANTHER" id="PTHR45648">
    <property type="entry name" value="GDSL LIPASE/ACYLHYDROLASE FAMILY PROTEIN (AFU_ORTHOLOGUE AFUA_4G14700)"/>
    <property type="match status" value="1"/>
</dbReference>
<dbReference type="EMBL" id="PKPP01038331">
    <property type="protein sequence ID" value="PWA13616.1"/>
    <property type="molecule type" value="Genomic_DNA"/>
</dbReference>
<dbReference type="Proteomes" id="UP000245207">
    <property type="component" value="Unassembled WGS sequence"/>
</dbReference>
<proteinExistence type="predicted"/>
<dbReference type="PANTHER" id="PTHR45648:SF180">
    <property type="entry name" value="OS04G0561800 PROTEIN"/>
    <property type="match status" value="1"/>
</dbReference>
<keyword evidence="3" id="KW-1185">Reference proteome</keyword>